<feature type="transmembrane region" description="Helical" evidence="1">
    <location>
        <begin position="37"/>
        <end position="54"/>
    </location>
</feature>
<keyword evidence="3" id="KW-1185">Reference proteome</keyword>
<keyword evidence="1" id="KW-0472">Membrane</keyword>
<feature type="transmembrane region" description="Helical" evidence="1">
    <location>
        <begin position="6"/>
        <end position="25"/>
    </location>
</feature>
<dbReference type="AlphaFoldDB" id="A0A1G5L8H7"/>
<evidence type="ECO:0000313" key="3">
    <source>
        <dbReference type="Proteomes" id="UP000198636"/>
    </source>
</evidence>
<sequence>MANLMMIIGLVGMVLGVLSPIYRVLNNKSRRSKTQAMVVIASFFIFILGVIIGLL</sequence>
<keyword evidence="1" id="KW-1133">Transmembrane helix</keyword>
<keyword evidence="1" id="KW-0812">Transmembrane</keyword>
<dbReference type="Proteomes" id="UP000198636">
    <property type="component" value="Unassembled WGS sequence"/>
</dbReference>
<proteinExistence type="predicted"/>
<evidence type="ECO:0000256" key="1">
    <source>
        <dbReference type="SAM" id="Phobius"/>
    </source>
</evidence>
<organism evidence="2 3">
    <name type="scientific">Alkaliphilus peptidifermentans DSM 18978</name>
    <dbReference type="NCBI Taxonomy" id="1120976"/>
    <lineage>
        <taxon>Bacteria</taxon>
        <taxon>Bacillati</taxon>
        <taxon>Bacillota</taxon>
        <taxon>Clostridia</taxon>
        <taxon>Peptostreptococcales</taxon>
        <taxon>Natronincolaceae</taxon>
        <taxon>Alkaliphilus</taxon>
    </lineage>
</organism>
<name>A0A1G5L8H7_9FIRM</name>
<accession>A0A1G5L8H7</accession>
<protein>
    <submittedName>
        <fullName evidence="2">Uncharacterized protein</fullName>
    </submittedName>
</protein>
<reference evidence="2 3" key="1">
    <citation type="submission" date="2016-10" db="EMBL/GenBank/DDBJ databases">
        <authorList>
            <person name="de Groot N.N."/>
        </authorList>
    </citation>
    <scope>NUCLEOTIDE SEQUENCE [LARGE SCALE GENOMIC DNA]</scope>
    <source>
        <strain evidence="2 3">DSM 18978</strain>
    </source>
</reference>
<dbReference type="RefSeq" id="WP_176759131.1">
    <property type="nucleotide sequence ID" value="NZ_FMUS01000043.1"/>
</dbReference>
<evidence type="ECO:0000313" key="2">
    <source>
        <dbReference type="EMBL" id="SCZ09162.1"/>
    </source>
</evidence>
<gene>
    <name evidence="2" type="ORF">SAMN03080606_04177</name>
</gene>
<dbReference type="EMBL" id="FMUS01000043">
    <property type="protein sequence ID" value="SCZ09162.1"/>
    <property type="molecule type" value="Genomic_DNA"/>
</dbReference>